<dbReference type="STRING" id="768679.TTX_1323a"/>
<dbReference type="eggNOG" id="arCOG04015">
    <property type="taxonomic scope" value="Archaea"/>
</dbReference>
<name>G4RK66_THETK</name>
<dbReference type="HOGENOM" id="CLU_1590980_0_0_2"/>
<accession>G4RK66</accession>
<protein>
    <submittedName>
        <fullName evidence="2">Uncharacterized protein</fullName>
    </submittedName>
</protein>
<evidence type="ECO:0000313" key="2">
    <source>
        <dbReference type="EMBL" id="CCC81961.1"/>
    </source>
</evidence>
<keyword evidence="3" id="KW-1185">Reference proteome</keyword>
<evidence type="ECO:0000256" key="1">
    <source>
        <dbReference type="SAM" id="MobiDB-lite"/>
    </source>
</evidence>
<dbReference type="KEGG" id="ttn:TTX_1323a"/>
<dbReference type="AlphaFoldDB" id="G4RK66"/>
<organism evidence="2 3">
    <name type="scientific">Thermoproteus tenax (strain ATCC 35583 / DSM 2078 / JCM 9277 / NBRC 100435 / Kra 1)</name>
    <dbReference type="NCBI Taxonomy" id="768679"/>
    <lineage>
        <taxon>Archaea</taxon>
        <taxon>Thermoproteota</taxon>
        <taxon>Thermoprotei</taxon>
        <taxon>Thermoproteales</taxon>
        <taxon>Thermoproteaceae</taxon>
        <taxon>Thermoproteus</taxon>
    </lineage>
</organism>
<gene>
    <name evidence="2" type="ORF">TTX_1323a</name>
</gene>
<evidence type="ECO:0000313" key="3">
    <source>
        <dbReference type="Proteomes" id="UP000002654"/>
    </source>
</evidence>
<dbReference type="PaxDb" id="768679-TTX_1323a"/>
<dbReference type="Proteomes" id="UP000002654">
    <property type="component" value="Chromosome"/>
</dbReference>
<feature type="region of interest" description="Disordered" evidence="1">
    <location>
        <begin position="121"/>
        <end position="167"/>
    </location>
</feature>
<sequence>MNALHEIYSLIRTSTVELVILQAPSAERYADALLGLVCTCNLRALVIARGGVVALPESYRELGLRDVLEKVCGSCLVVEGTGESYIFSFIPVKMGLQSLAQLAAQMCGGVVSLAARAGEPGREARRGGRRRARSQRLGGPEAGETLPSSRWQDRCASQRSLRRRPRR</sequence>
<dbReference type="EMBL" id="FN869859">
    <property type="protein sequence ID" value="CCC81961.1"/>
    <property type="molecule type" value="Genomic_DNA"/>
</dbReference>
<reference evidence="2 3" key="1">
    <citation type="journal article" date="2011" name="PLoS ONE">
        <title>The complete genome sequence of Thermoproteus tenax: a physiologically versatile member of the Crenarchaeota.</title>
        <authorList>
            <person name="Siebers B."/>
            <person name="Zaparty M."/>
            <person name="Raddatz G."/>
            <person name="Tjaden B."/>
            <person name="Albers S.V."/>
            <person name="Bell S.D."/>
            <person name="Blombach F."/>
            <person name="Kletzin A."/>
            <person name="Kyrpides N."/>
            <person name="Lanz C."/>
            <person name="Plagens A."/>
            <person name="Rampp M."/>
            <person name="Rosinus A."/>
            <person name="von Jan M."/>
            <person name="Makarova K.S."/>
            <person name="Klenk H.P."/>
            <person name="Schuster S.C."/>
            <person name="Hensel R."/>
        </authorList>
    </citation>
    <scope>NUCLEOTIDE SEQUENCE [LARGE SCALE GENOMIC DNA]</scope>
    <source>
        <strain evidence="3">ATCC 35583 / DSM 2078 / JCM 9277 / NBRC 100435 / Kra 1</strain>
    </source>
</reference>
<proteinExistence type="predicted"/>